<dbReference type="SUPFAM" id="SSF53850">
    <property type="entry name" value="Periplasmic binding protein-like II"/>
    <property type="match status" value="1"/>
</dbReference>
<dbReference type="Gene3D" id="3.40.190.10">
    <property type="entry name" value="Periplasmic binding protein-like II"/>
    <property type="match status" value="2"/>
</dbReference>
<keyword evidence="4" id="KW-0804">Transcription</keyword>
<dbReference type="Pfam" id="PF03466">
    <property type="entry name" value="LysR_substrate"/>
    <property type="match status" value="1"/>
</dbReference>
<dbReference type="EMBL" id="PVBT01000002">
    <property type="protein sequence ID" value="PRD55281.1"/>
    <property type="molecule type" value="Genomic_DNA"/>
</dbReference>
<comment type="caution">
    <text evidence="6">The sequence shown here is derived from an EMBL/GenBank/DDBJ whole genome shotgun (WGS) entry which is preliminary data.</text>
</comment>
<dbReference type="RefSeq" id="WP_105733510.1">
    <property type="nucleotide sequence ID" value="NZ_PVBT01000002.1"/>
</dbReference>
<dbReference type="PANTHER" id="PTHR30126">
    <property type="entry name" value="HTH-TYPE TRANSCRIPTIONAL REGULATOR"/>
    <property type="match status" value="1"/>
</dbReference>
<dbReference type="Gene3D" id="1.10.10.10">
    <property type="entry name" value="Winged helix-like DNA-binding domain superfamily/Winged helix DNA-binding domain"/>
    <property type="match status" value="1"/>
</dbReference>
<proteinExistence type="inferred from homology"/>
<dbReference type="PRINTS" id="PR00039">
    <property type="entry name" value="HTHLYSR"/>
</dbReference>
<organism evidence="6 7">
    <name type="scientific">Phyllobacterium myrsinacearum</name>
    <dbReference type="NCBI Taxonomy" id="28101"/>
    <lineage>
        <taxon>Bacteria</taxon>
        <taxon>Pseudomonadati</taxon>
        <taxon>Pseudomonadota</taxon>
        <taxon>Alphaproteobacteria</taxon>
        <taxon>Hyphomicrobiales</taxon>
        <taxon>Phyllobacteriaceae</taxon>
        <taxon>Phyllobacterium</taxon>
    </lineage>
</organism>
<sequence>MNIPDIQAFVAVVETGSIVAASTRLNLTQPAVTRRVQNLESAVGKTLLDRHSKPLKPTTAGRSAYEHGRRVLHSIENMKAEVSPEGELSGEFRLGVMPYLSNAALSLPIDRLRAEFPRLSLKVGSGWSPRLIEQVQRNEIDAAAICLAEGIKPPDDLVSQSFGLQNVLLVAAPSLGIRSPATLLDLSRHPWVMNESGCGYRTFMRETFDAARLPFDIAVETISSDLRLSLVARGMGIGIITPSALIESQWRDAVAVIETIDFHPKVEVWLLHRPPAGRLADPIARFGQALSEALNPV</sequence>
<evidence type="ECO:0000256" key="4">
    <source>
        <dbReference type="ARBA" id="ARBA00023163"/>
    </source>
</evidence>
<keyword evidence="2" id="KW-0805">Transcription regulation</keyword>
<keyword evidence="7" id="KW-1185">Reference proteome</keyword>
<dbReference type="InterPro" id="IPR000847">
    <property type="entry name" value="LysR_HTH_N"/>
</dbReference>
<gene>
    <name evidence="6" type="ORF">C5750_08940</name>
</gene>
<dbReference type="InterPro" id="IPR036388">
    <property type="entry name" value="WH-like_DNA-bd_sf"/>
</dbReference>
<feature type="domain" description="HTH lysR-type" evidence="5">
    <location>
        <begin position="1"/>
        <end position="58"/>
    </location>
</feature>
<dbReference type="AlphaFoldDB" id="A0A2S9JQ21"/>
<evidence type="ECO:0000259" key="5">
    <source>
        <dbReference type="PROSITE" id="PS50931"/>
    </source>
</evidence>
<name>A0A2S9JQ21_9HYPH</name>
<dbReference type="InterPro" id="IPR005119">
    <property type="entry name" value="LysR_subst-bd"/>
</dbReference>
<dbReference type="FunFam" id="1.10.10.10:FF:000001">
    <property type="entry name" value="LysR family transcriptional regulator"/>
    <property type="match status" value="1"/>
</dbReference>
<evidence type="ECO:0000256" key="1">
    <source>
        <dbReference type="ARBA" id="ARBA00009437"/>
    </source>
</evidence>
<dbReference type="Pfam" id="PF00126">
    <property type="entry name" value="HTH_1"/>
    <property type="match status" value="1"/>
</dbReference>
<dbReference type="InterPro" id="IPR036390">
    <property type="entry name" value="WH_DNA-bd_sf"/>
</dbReference>
<protein>
    <submittedName>
        <fullName evidence="6">LysR family transcriptional regulator</fullName>
    </submittedName>
</protein>
<dbReference type="SUPFAM" id="SSF46785">
    <property type="entry name" value="Winged helix' DNA-binding domain"/>
    <property type="match status" value="1"/>
</dbReference>
<dbReference type="PROSITE" id="PS50931">
    <property type="entry name" value="HTH_LYSR"/>
    <property type="match status" value="1"/>
</dbReference>
<dbReference type="GO" id="GO:0003700">
    <property type="term" value="F:DNA-binding transcription factor activity"/>
    <property type="evidence" value="ECO:0007669"/>
    <property type="project" value="InterPro"/>
</dbReference>
<reference evidence="6 7" key="1">
    <citation type="submission" date="2018-02" db="EMBL/GenBank/DDBJ databases">
        <title>The draft genome of Phyllobacterium myrsinacearum DSM5892.</title>
        <authorList>
            <person name="Li L."/>
            <person name="Liu L."/>
            <person name="Zhang X."/>
            <person name="Wang T."/>
        </authorList>
    </citation>
    <scope>NUCLEOTIDE SEQUENCE [LARGE SCALE GENOMIC DNA]</scope>
    <source>
        <strain evidence="6 7">DSM 5892</strain>
    </source>
</reference>
<dbReference type="GO" id="GO:0000976">
    <property type="term" value="F:transcription cis-regulatory region binding"/>
    <property type="evidence" value="ECO:0007669"/>
    <property type="project" value="TreeGrafter"/>
</dbReference>
<keyword evidence="3" id="KW-0238">DNA-binding</keyword>
<comment type="similarity">
    <text evidence="1">Belongs to the LysR transcriptional regulatory family.</text>
</comment>
<evidence type="ECO:0000313" key="7">
    <source>
        <dbReference type="Proteomes" id="UP000238563"/>
    </source>
</evidence>
<evidence type="ECO:0000256" key="3">
    <source>
        <dbReference type="ARBA" id="ARBA00023125"/>
    </source>
</evidence>
<dbReference type="CDD" id="cd05466">
    <property type="entry name" value="PBP2_LTTR_substrate"/>
    <property type="match status" value="1"/>
</dbReference>
<evidence type="ECO:0000256" key="2">
    <source>
        <dbReference type="ARBA" id="ARBA00023015"/>
    </source>
</evidence>
<dbReference type="PANTHER" id="PTHR30126:SF39">
    <property type="entry name" value="HTH-TYPE TRANSCRIPTIONAL REGULATOR CYSL"/>
    <property type="match status" value="1"/>
</dbReference>
<accession>A0A2S9JQ21</accession>
<dbReference type="OrthoDB" id="9815174at2"/>
<dbReference type="Proteomes" id="UP000238563">
    <property type="component" value="Unassembled WGS sequence"/>
</dbReference>
<evidence type="ECO:0000313" key="6">
    <source>
        <dbReference type="EMBL" id="PRD55281.1"/>
    </source>
</evidence>